<proteinExistence type="predicted"/>
<dbReference type="AlphaFoldDB" id="A0A0A9CJG2"/>
<dbReference type="EMBL" id="GBRH01226263">
    <property type="protein sequence ID" value="JAD71632.1"/>
    <property type="molecule type" value="Transcribed_RNA"/>
</dbReference>
<reference evidence="1" key="2">
    <citation type="journal article" date="2015" name="Data Brief">
        <title>Shoot transcriptome of the giant reed, Arundo donax.</title>
        <authorList>
            <person name="Barrero R.A."/>
            <person name="Guerrero F.D."/>
            <person name="Moolhuijzen P."/>
            <person name="Goolsby J.A."/>
            <person name="Tidwell J."/>
            <person name="Bellgard S.E."/>
            <person name="Bellgard M.I."/>
        </authorList>
    </citation>
    <scope>NUCLEOTIDE SEQUENCE</scope>
    <source>
        <tissue evidence="1">Shoot tissue taken approximately 20 cm above the soil surface</tissue>
    </source>
</reference>
<accession>A0A0A9CJG2</accession>
<sequence length="43" mass="5146">MCYYMTNRHNLKTSSRALPKQHTLLNENKLGVRTVIQIDKWRS</sequence>
<organism evidence="1">
    <name type="scientific">Arundo donax</name>
    <name type="common">Giant reed</name>
    <name type="synonym">Donax arundinaceus</name>
    <dbReference type="NCBI Taxonomy" id="35708"/>
    <lineage>
        <taxon>Eukaryota</taxon>
        <taxon>Viridiplantae</taxon>
        <taxon>Streptophyta</taxon>
        <taxon>Embryophyta</taxon>
        <taxon>Tracheophyta</taxon>
        <taxon>Spermatophyta</taxon>
        <taxon>Magnoliopsida</taxon>
        <taxon>Liliopsida</taxon>
        <taxon>Poales</taxon>
        <taxon>Poaceae</taxon>
        <taxon>PACMAD clade</taxon>
        <taxon>Arundinoideae</taxon>
        <taxon>Arundineae</taxon>
        <taxon>Arundo</taxon>
    </lineage>
</organism>
<reference evidence="1" key="1">
    <citation type="submission" date="2014-09" db="EMBL/GenBank/DDBJ databases">
        <authorList>
            <person name="Magalhaes I.L.F."/>
            <person name="Oliveira U."/>
            <person name="Santos F.R."/>
            <person name="Vidigal T.H.D.A."/>
            <person name="Brescovit A.D."/>
            <person name="Santos A.J."/>
        </authorList>
    </citation>
    <scope>NUCLEOTIDE SEQUENCE</scope>
    <source>
        <tissue evidence="1">Shoot tissue taken approximately 20 cm above the soil surface</tissue>
    </source>
</reference>
<evidence type="ECO:0000313" key="1">
    <source>
        <dbReference type="EMBL" id="JAD71632.1"/>
    </source>
</evidence>
<protein>
    <submittedName>
        <fullName evidence="1">Uncharacterized protein</fullName>
    </submittedName>
</protein>
<name>A0A0A9CJG2_ARUDO</name>